<dbReference type="InterPro" id="IPR036186">
    <property type="entry name" value="Serpin_sf"/>
</dbReference>
<reference evidence="5 6" key="1">
    <citation type="journal article" date="2010" name="Cell">
        <title>The genome of Naegleria gruberi illuminates early eukaryotic versatility.</title>
        <authorList>
            <person name="Fritz-Laylin L.K."/>
            <person name="Prochnik S.E."/>
            <person name="Ginger M.L."/>
            <person name="Dacks J.B."/>
            <person name="Carpenter M.L."/>
            <person name="Field M.C."/>
            <person name="Kuo A."/>
            <person name="Paredez A."/>
            <person name="Chapman J."/>
            <person name="Pham J."/>
            <person name="Shu S."/>
            <person name="Neupane R."/>
            <person name="Cipriano M."/>
            <person name="Mancuso J."/>
            <person name="Tu H."/>
            <person name="Salamov A."/>
            <person name="Lindquist E."/>
            <person name="Shapiro H."/>
            <person name="Lucas S."/>
            <person name="Grigoriev I.V."/>
            <person name="Cande W.Z."/>
            <person name="Fulton C."/>
            <person name="Rokhsar D.S."/>
            <person name="Dawson S.C."/>
        </authorList>
    </citation>
    <scope>NUCLEOTIDE SEQUENCE [LARGE SCALE GENOMIC DNA]</scope>
    <source>
        <strain evidence="5 6">NEG-M</strain>
    </source>
</reference>
<evidence type="ECO:0000256" key="3">
    <source>
        <dbReference type="SAM" id="SignalP"/>
    </source>
</evidence>
<protein>
    <submittedName>
        <fullName evidence="5">Predicted protein</fullName>
    </submittedName>
</protein>
<dbReference type="VEuPathDB" id="AmoebaDB:NAEGRDRAFT_2594"/>
<gene>
    <name evidence="5" type="ORF">NAEGRDRAFT_2594</name>
</gene>
<comment type="similarity">
    <text evidence="1 2">Belongs to the serpin family.</text>
</comment>
<dbReference type="Gene3D" id="2.30.39.10">
    <property type="entry name" value="Alpha-1-antitrypsin, domain 1"/>
    <property type="match status" value="1"/>
</dbReference>
<dbReference type="CDD" id="cd00172">
    <property type="entry name" value="serpin"/>
    <property type="match status" value="1"/>
</dbReference>
<dbReference type="EMBL" id="GG738845">
    <property type="protein sequence ID" value="EFC50477.1"/>
    <property type="molecule type" value="Genomic_DNA"/>
</dbReference>
<organism evidence="6">
    <name type="scientific">Naegleria gruberi</name>
    <name type="common">Amoeba</name>
    <dbReference type="NCBI Taxonomy" id="5762"/>
    <lineage>
        <taxon>Eukaryota</taxon>
        <taxon>Discoba</taxon>
        <taxon>Heterolobosea</taxon>
        <taxon>Tetramitia</taxon>
        <taxon>Eutetramitia</taxon>
        <taxon>Vahlkampfiidae</taxon>
        <taxon>Naegleria</taxon>
    </lineage>
</organism>
<feature type="signal peptide" evidence="3">
    <location>
        <begin position="1"/>
        <end position="22"/>
    </location>
</feature>
<feature type="non-terminal residue" evidence="5">
    <location>
        <position position="1"/>
    </location>
</feature>
<dbReference type="InParanoid" id="D2UYH7"/>
<feature type="domain" description="Serpin" evidence="4">
    <location>
        <begin position="1"/>
        <end position="359"/>
    </location>
</feature>
<feature type="non-terminal residue" evidence="5">
    <location>
        <position position="359"/>
    </location>
</feature>
<evidence type="ECO:0000313" key="5">
    <source>
        <dbReference type="EMBL" id="EFC50477.1"/>
    </source>
</evidence>
<dbReference type="Pfam" id="PF00079">
    <property type="entry name" value="Serpin"/>
    <property type="match status" value="1"/>
</dbReference>
<dbReference type="SUPFAM" id="SSF56574">
    <property type="entry name" value="Serpins"/>
    <property type="match status" value="1"/>
</dbReference>
<evidence type="ECO:0000313" key="6">
    <source>
        <dbReference type="Proteomes" id="UP000006671"/>
    </source>
</evidence>
<dbReference type="eggNOG" id="KOG2392">
    <property type="taxonomic scope" value="Eukaryota"/>
</dbReference>
<dbReference type="PANTHER" id="PTHR11461:SF211">
    <property type="entry name" value="GH10112P-RELATED"/>
    <property type="match status" value="1"/>
</dbReference>
<feature type="chain" id="PRO_5003038349" evidence="3">
    <location>
        <begin position="23"/>
        <end position="359"/>
    </location>
</feature>
<dbReference type="KEGG" id="ngr:NAEGRDRAFT_2594"/>
<dbReference type="RefSeq" id="XP_002683221.1">
    <property type="nucleotide sequence ID" value="XM_002683175.1"/>
</dbReference>
<dbReference type="InterPro" id="IPR042185">
    <property type="entry name" value="Serpin_sf_2"/>
</dbReference>
<dbReference type="GeneID" id="8855408"/>
<dbReference type="InterPro" id="IPR000215">
    <property type="entry name" value="Serpin_fam"/>
</dbReference>
<dbReference type="Gene3D" id="3.30.497.10">
    <property type="entry name" value="Antithrombin, subunit I, domain 2"/>
    <property type="match status" value="1"/>
</dbReference>
<dbReference type="InterPro" id="IPR023796">
    <property type="entry name" value="Serpin_dom"/>
</dbReference>
<dbReference type="AlphaFoldDB" id="D2UYH7"/>
<dbReference type="OMA" id="FKATWEH"/>
<evidence type="ECO:0000256" key="2">
    <source>
        <dbReference type="RuleBase" id="RU000411"/>
    </source>
</evidence>
<dbReference type="GO" id="GO:0005615">
    <property type="term" value="C:extracellular space"/>
    <property type="evidence" value="ECO:0007669"/>
    <property type="project" value="InterPro"/>
</dbReference>
<dbReference type="PANTHER" id="PTHR11461">
    <property type="entry name" value="SERINE PROTEASE INHIBITOR, SERPIN"/>
    <property type="match status" value="1"/>
</dbReference>
<accession>D2UYH7</accession>
<proteinExistence type="inferred from homology"/>
<dbReference type="SMART" id="SM00093">
    <property type="entry name" value="SERPIN"/>
    <property type="match status" value="1"/>
</dbReference>
<name>D2UYH7_NAEGR</name>
<dbReference type="InterPro" id="IPR042178">
    <property type="entry name" value="Serpin_sf_1"/>
</dbReference>
<evidence type="ECO:0000256" key="1">
    <source>
        <dbReference type="ARBA" id="ARBA00009500"/>
    </source>
</evidence>
<sequence>NLIISPLSIFVALSMVMCGANGKTLLEMSNALSYGDSDFSQVKDNQLKQFIDGIVEHLSYSENTLSLANNIYISNSIELQDAFKNTMKEIFKADLKQTDFTHSTKAANEINEWVSEKTAEKIKDLINPSSINASTKLILVNAITFFGSWKNTFDIKQTDEDGEFYTVNGVVKSVPLMKKRFVKLPYGEDDSYKWVTLEYSEYNFAMKLFLPKTPNTKVSDKVESKFDEWITKKLSQRSNLSKFPTSEKKLESFILPRFEAEYSSSLNEILQKAPFSMTSAFSAGADFSQMDKNNSVMIDKVFHKAVIKVNEEGTEAAAATYVSMRAKSKKVKKEVVYSFKADQPFFYMITYKDHILFLG</sequence>
<keyword evidence="3" id="KW-0732">Signal</keyword>
<dbReference type="Proteomes" id="UP000006671">
    <property type="component" value="Unassembled WGS sequence"/>
</dbReference>
<dbReference type="STRING" id="5762.D2UYH7"/>
<dbReference type="GO" id="GO:0004867">
    <property type="term" value="F:serine-type endopeptidase inhibitor activity"/>
    <property type="evidence" value="ECO:0007669"/>
    <property type="project" value="InterPro"/>
</dbReference>
<dbReference type="OrthoDB" id="671595at2759"/>
<keyword evidence="6" id="KW-1185">Reference proteome</keyword>
<evidence type="ECO:0000259" key="4">
    <source>
        <dbReference type="SMART" id="SM00093"/>
    </source>
</evidence>